<feature type="transmembrane region" description="Helical" evidence="36">
    <location>
        <begin position="414"/>
        <end position="435"/>
    </location>
</feature>
<evidence type="ECO:0000256" key="22">
    <source>
        <dbReference type="ARBA" id="ARBA00023098"/>
    </source>
</evidence>
<organism evidence="39 40">
    <name type="scientific">Myotis brandtii</name>
    <name type="common">Brandt's bat</name>
    <dbReference type="NCBI Taxonomy" id="109478"/>
    <lineage>
        <taxon>Eukaryota</taxon>
        <taxon>Metazoa</taxon>
        <taxon>Chordata</taxon>
        <taxon>Craniata</taxon>
        <taxon>Vertebrata</taxon>
        <taxon>Euteleostomi</taxon>
        <taxon>Mammalia</taxon>
        <taxon>Eutheria</taxon>
        <taxon>Laurasiatheria</taxon>
        <taxon>Chiroptera</taxon>
        <taxon>Yangochiroptera</taxon>
        <taxon>Vespertilionidae</taxon>
        <taxon>Myotis</taxon>
    </lineage>
</organism>
<keyword evidence="22" id="KW-0443">Lipid metabolism</keyword>
<feature type="domain" description="TMC" evidence="38">
    <location>
        <begin position="572"/>
        <end position="635"/>
    </location>
</feature>
<dbReference type="GO" id="GO:0008381">
    <property type="term" value="F:mechanosensitive monoatomic ion channel activity"/>
    <property type="evidence" value="ECO:0007669"/>
    <property type="project" value="TreeGrafter"/>
</dbReference>
<evidence type="ECO:0000256" key="1">
    <source>
        <dbReference type="ARBA" id="ARBA00000408"/>
    </source>
</evidence>
<evidence type="ECO:0000256" key="35">
    <source>
        <dbReference type="PIRSR" id="PIRSR602401-1"/>
    </source>
</evidence>
<dbReference type="PRINTS" id="PR00463">
    <property type="entry name" value="EP450I"/>
</dbReference>
<evidence type="ECO:0000256" key="29">
    <source>
        <dbReference type="ARBA" id="ARBA00048474"/>
    </source>
</evidence>
<comment type="catalytic activity">
    <reaction evidence="27">
        <text>all-trans-retinal + reduced [NADPH--hemoprotein reductase] + O2 = all-trans-retinoate + oxidized [NADPH--hemoprotein reductase] + H2O + 2 H(+)</text>
        <dbReference type="Rhea" id="RHEA:42088"/>
        <dbReference type="Rhea" id="RHEA-COMP:11964"/>
        <dbReference type="Rhea" id="RHEA-COMP:11965"/>
        <dbReference type="ChEBI" id="CHEBI:15377"/>
        <dbReference type="ChEBI" id="CHEBI:15378"/>
        <dbReference type="ChEBI" id="CHEBI:15379"/>
        <dbReference type="ChEBI" id="CHEBI:17898"/>
        <dbReference type="ChEBI" id="CHEBI:35291"/>
        <dbReference type="ChEBI" id="CHEBI:57618"/>
        <dbReference type="ChEBI" id="CHEBI:58210"/>
    </reaction>
    <physiologicalReaction direction="left-to-right" evidence="27">
        <dbReference type="Rhea" id="RHEA:42089"/>
    </physiologicalReaction>
</comment>
<feature type="transmembrane region" description="Helical" evidence="36">
    <location>
        <begin position="640"/>
        <end position="661"/>
    </location>
</feature>
<dbReference type="PROSITE" id="PS00086">
    <property type="entry name" value="CYTOCHROME_P450"/>
    <property type="match status" value="1"/>
</dbReference>
<keyword evidence="17" id="KW-0492">Microsome</keyword>
<evidence type="ECO:0000256" key="2">
    <source>
        <dbReference type="ARBA" id="ARBA00001143"/>
    </source>
</evidence>
<evidence type="ECO:0000256" key="6">
    <source>
        <dbReference type="ARBA" id="ARBA00004141"/>
    </source>
</evidence>
<evidence type="ECO:0000256" key="20">
    <source>
        <dbReference type="ARBA" id="ARBA00023004"/>
    </source>
</evidence>
<evidence type="ECO:0000256" key="11">
    <source>
        <dbReference type="ARBA" id="ARBA00006510"/>
    </source>
</evidence>
<evidence type="ECO:0000256" key="33">
    <source>
        <dbReference type="ARBA" id="ARBA00049225"/>
    </source>
</evidence>
<comment type="subcellular location">
    <subcellularLocation>
        <location evidence="8">Endoplasmic reticulum membrane</location>
    </subcellularLocation>
    <subcellularLocation>
        <location evidence="6 36">Membrane</location>
        <topology evidence="6 36">Multi-pass membrane protein</topology>
    </subcellularLocation>
    <subcellularLocation>
        <location evidence="7">Microsome membrane</location>
    </subcellularLocation>
</comment>
<keyword evidence="20 35" id="KW-0408">Iron</keyword>
<sequence length="1267" mass="144857">MRTTKKRHLKLCSSWEASTLSSGTTTGRSRCVALETGQKQGGPQRGWGQPKATCGTEGGLEVAREGRRGEEEEEDEDKLPRRESMRPKRKRTRDVIKEEDLPPEPEDEETRKAREKERKKKLRRGADEDDEIDEEELERLKAELDEQRQMIANVKCKPWKMEKKIEVLKEAKKFVSENEGALGKGKGKRWFAFKMMMAKKWVKFLRDFENFKAACVPWENKIKAIESQFGSSVASYFLFMRWMYGVNMVLFILTFSLIMLPEYLWGLPYGSLPRKTVPRAEEASAANFGVLYDFNGLAQYSVLFYGYYDNQRTIGWMNFRMPLSYFLVGISCIGYSFVVVLKAMTQNIGDDGGGDDNTFNFSWKVFCSWDYLIGNPETADNKFNSITMNFKEAIIEERAAQVEENVHLIRFLRFLANFFVFLTLAGSGYLIFWAVKRSQEFAQQDPDTLGWWEKNEMNMVMSLLGMFCPTLFDLFAELEDYHPLIALKWLLIRIFALLLGNLYVFILALLDEINNKIEEEKLVRVNITLWEANLIKAYNATLTGNSTGAPFYVHPADVPRGPCWETMVGQPSYTEFDISGNVLALIFNQGMIWMGSFFAPSLPGINILRLHTSMYFQGWAVMCCNVPEARVFKASRSNNFYLGMLLLILFLSTMPVLYMIVSLPPSFDCGPFSGKNRMFEVIGETLEHDFPSWMAKILRQLSNPGLVIAVVLVMVLTIYYLNATAKGQKQANLDLQKKMKQQALENKLRNKKMAAARAEFELLKARGQDSSLRQFQAVPKAWGKGLWVHGEEHGIQSPRSTQHSSFALGDHPFLTFTEMRKKYGDVFLIKLGVVPVVVVNGMEMVKHVLLKDGEHFAGRPNMHTFSFLAEGKSFSFSVNYGESWKLHKKIASSALRTFSKAEAKSSTCSCLLEEQVIEEVSELVKVFTELTSKKGSFDPRNAITCAVANVVCALCFGKRYDHSDEEFIRIVKTNDDLLKASSVANPADFIPCFRYLPLRIINAPREFYRALNEFITLHVQDHLTTYDKGHMRDITDALINTCHKKYATTKTATLNDDEIISTVNDIFGAGFETVSTCLYWSFLYLIHYPEIQARIQEEIDGNIGLKPPRFEDRKMLPYTEAFINEVFRHASFIPFTIPHCTTADTTLNGYFIPKNTCTFINMYQVNHDETIWDNPNVFSPERFLNENRELNKSLVDKVLIFGMGIRKCLGEDVARNEVFLFITMVLQQLKLNKCPRAELDLTPTYGLAMKPKPYQLQAEPRSGDSAS</sequence>
<dbReference type="GO" id="GO:0005789">
    <property type="term" value="C:endoplasmic reticulum membrane"/>
    <property type="evidence" value="ECO:0007669"/>
    <property type="project" value="UniProtKB-SubCell"/>
</dbReference>
<dbReference type="AlphaFoldDB" id="S7PLR1"/>
<evidence type="ECO:0000256" key="37">
    <source>
        <dbReference type="SAM" id="MobiDB-lite"/>
    </source>
</evidence>
<dbReference type="CDD" id="cd20677">
    <property type="entry name" value="CYP1D1"/>
    <property type="match status" value="1"/>
</dbReference>
<dbReference type="EMBL" id="KE162617">
    <property type="protein sequence ID" value="EPQ09052.1"/>
    <property type="molecule type" value="Genomic_DNA"/>
</dbReference>
<evidence type="ECO:0000256" key="34">
    <source>
        <dbReference type="ARBA" id="ARBA00049384"/>
    </source>
</evidence>
<evidence type="ECO:0000256" key="36">
    <source>
        <dbReference type="RuleBase" id="RU310713"/>
    </source>
</evidence>
<dbReference type="InterPro" id="IPR001128">
    <property type="entry name" value="Cyt_P450"/>
</dbReference>
<proteinExistence type="inferred from homology"/>
<dbReference type="GO" id="GO:0106256">
    <property type="term" value="F:hydroperoxy icosatetraenoate dehydratase activity"/>
    <property type="evidence" value="ECO:0007669"/>
    <property type="project" value="UniProtKB-EC"/>
</dbReference>
<dbReference type="PRINTS" id="PR01683">
    <property type="entry name" value="EP450ICYP1A"/>
</dbReference>
<keyword evidence="13 35" id="KW-0349">Heme</keyword>
<evidence type="ECO:0000256" key="28">
    <source>
        <dbReference type="ARBA" id="ARBA00048214"/>
    </source>
</evidence>
<evidence type="ECO:0000256" key="10">
    <source>
        <dbReference type="ARBA" id="ARBA00005189"/>
    </source>
</evidence>
<feature type="compositionally biased region" description="Low complexity" evidence="37">
    <location>
        <begin position="18"/>
        <end position="30"/>
    </location>
</feature>
<evidence type="ECO:0000256" key="9">
    <source>
        <dbReference type="ARBA" id="ARBA00004891"/>
    </source>
</evidence>
<dbReference type="Proteomes" id="UP000052978">
    <property type="component" value="Unassembled WGS sequence"/>
</dbReference>
<dbReference type="PANTHER" id="PTHR23302:SF18">
    <property type="entry name" value="TRANSMEMBRANE CHANNEL-LIKE PROTEIN 1"/>
    <property type="match status" value="1"/>
</dbReference>
<evidence type="ECO:0000256" key="19">
    <source>
        <dbReference type="ARBA" id="ARBA00023002"/>
    </source>
</evidence>
<evidence type="ECO:0000256" key="24">
    <source>
        <dbReference type="ARBA" id="ARBA00023239"/>
    </source>
</evidence>
<name>S7PLR1_MYOBR</name>
<evidence type="ECO:0000256" key="17">
    <source>
        <dbReference type="ARBA" id="ARBA00022848"/>
    </source>
</evidence>
<comment type="catalytic activity">
    <reaction evidence="31">
        <text>(4Z,7Z,10Z,13Z,16Z,19Z)-docosahexaenoate + reduced [NADPH--hemoprotein reductase] + O2 = (19R,20S)-epoxy-(4Z,7Z,10Z,13Z,16Z)-docosapentaenoate + oxidized [NADPH--hemoprotein reductase] + H2O + H(+)</text>
        <dbReference type="Rhea" id="RHEA:52120"/>
        <dbReference type="Rhea" id="RHEA-COMP:11964"/>
        <dbReference type="Rhea" id="RHEA-COMP:11965"/>
        <dbReference type="ChEBI" id="CHEBI:15377"/>
        <dbReference type="ChEBI" id="CHEBI:15378"/>
        <dbReference type="ChEBI" id="CHEBI:15379"/>
        <dbReference type="ChEBI" id="CHEBI:57618"/>
        <dbReference type="ChEBI" id="CHEBI:58210"/>
        <dbReference type="ChEBI" id="CHEBI:77016"/>
        <dbReference type="ChEBI" id="CHEBI:136410"/>
    </reaction>
    <physiologicalReaction direction="left-to-right" evidence="31">
        <dbReference type="Rhea" id="RHEA:52121"/>
    </physiologicalReaction>
</comment>
<dbReference type="GO" id="GO:0005886">
    <property type="term" value="C:plasma membrane"/>
    <property type="evidence" value="ECO:0007669"/>
    <property type="project" value="InterPro"/>
</dbReference>
<dbReference type="InterPro" id="IPR038900">
    <property type="entry name" value="TMC"/>
</dbReference>
<keyword evidence="19" id="KW-0560">Oxidoreductase</keyword>
<comment type="catalytic activity">
    <reaction evidence="3">
        <text>(12S)-hydroperoxy-(5Z,8Z,10E,14Z)-eicosatetraenoate = 12-oxo-(5Z,8Z,10E,14Z)-eicosatetraenoate + H2O</text>
        <dbReference type="Rhea" id="RHEA:37947"/>
        <dbReference type="ChEBI" id="CHEBI:15377"/>
        <dbReference type="ChEBI" id="CHEBI:57444"/>
        <dbReference type="ChEBI" id="CHEBI:75231"/>
        <dbReference type="EC" id="4.2.1.152"/>
    </reaction>
    <physiologicalReaction direction="left-to-right" evidence="3">
        <dbReference type="Rhea" id="RHEA:37948"/>
    </physiologicalReaction>
</comment>
<dbReference type="PRINTS" id="PR00385">
    <property type="entry name" value="P450"/>
</dbReference>
<evidence type="ECO:0000256" key="18">
    <source>
        <dbReference type="ARBA" id="ARBA00022989"/>
    </source>
</evidence>
<evidence type="ECO:0000313" key="39">
    <source>
        <dbReference type="EMBL" id="EPQ09052.1"/>
    </source>
</evidence>
<evidence type="ECO:0000256" key="15">
    <source>
        <dbReference type="ARBA" id="ARBA00022723"/>
    </source>
</evidence>
<keyword evidence="15 35" id="KW-0479">Metal-binding</keyword>
<comment type="pathway">
    <text evidence="9">Cofactor metabolism; retinol metabolism.</text>
</comment>
<dbReference type="InterPro" id="IPR012496">
    <property type="entry name" value="TMC_dom"/>
</dbReference>
<evidence type="ECO:0000256" key="27">
    <source>
        <dbReference type="ARBA" id="ARBA00048199"/>
    </source>
</evidence>
<keyword evidence="21" id="KW-0503">Monooxygenase</keyword>
<evidence type="ECO:0000256" key="16">
    <source>
        <dbReference type="ARBA" id="ARBA00022824"/>
    </source>
</evidence>
<comment type="similarity">
    <text evidence="12">Belongs to the cytochrome P450 family.</text>
</comment>
<comment type="catalytic activity">
    <reaction evidence="29">
        <text>estrone + reduced [NADPH--hemoprotein reductase] + O2 = 4-hydroxyestrone + oxidized [NADPH--hemoprotein reductase] + H2O + H(+)</text>
        <dbReference type="Rhea" id="RHEA:47292"/>
        <dbReference type="Rhea" id="RHEA-COMP:11964"/>
        <dbReference type="Rhea" id="RHEA-COMP:11965"/>
        <dbReference type="ChEBI" id="CHEBI:15377"/>
        <dbReference type="ChEBI" id="CHEBI:15378"/>
        <dbReference type="ChEBI" id="CHEBI:15379"/>
        <dbReference type="ChEBI" id="CHEBI:17263"/>
        <dbReference type="ChEBI" id="CHEBI:57618"/>
        <dbReference type="ChEBI" id="CHEBI:58210"/>
        <dbReference type="ChEBI" id="CHEBI:87602"/>
    </reaction>
    <physiologicalReaction direction="left-to-right" evidence="29">
        <dbReference type="Rhea" id="RHEA:47293"/>
    </physiologicalReaction>
</comment>
<reference evidence="39 40" key="1">
    <citation type="journal article" date="2013" name="Nat. Commun.">
        <title>Genome analysis reveals insights into physiology and longevity of the Brandt's bat Myotis brandtii.</title>
        <authorList>
            <person name="Seim I."/>
            <person name="Fang X."/>
            <person name="Xiong Z."/>
            <person name="Lobanov A.V."/>
            <person name="Huang Z."/>
            <person name="Ma S."/>
            <person name="Feng Y."/>
            <person name="Turanov A.A."/>
            <person name="Zhu Y."/>
            <person name="Lenz T.L."/>
            <person name="Gerashchenko M.V."/>
            <person name="Fan D."/>
            <person name="Hee Yim S."/>
            <person name="Yao X."/>
            <person name="Jordan D."/>
            <person name="Xiong Y."/>
            <person name="Ma Y."/>
            <person name="Lyapunov A.N."/>
            <person name="Chen G."/>
            <person name="Kulakova O.I."/>
            <person name="Sun Y."/>
            <person name="Lee S.G."/>
            <person name="Bronson R.T."/>
            <person name="Moskalev A.A."/>
            <person name="Sunyaev S.R."/>
            <person name="Zhang G."/>
            <person name="Krogh A."/>
            <person name="Wang J."/>
            <person name="Gladyshev V.N."/>
        </authorList>
    </citation>
    <scope>NUCLEOTIDE SEQUENCE [LARGE SCALE GENOMIC DNA]</scope>
</reference>
<keyword evidence="24" id="KW-0456">Lyase</keyword>
<dbReference type="Pfam" id="PF00067">
    <property type="entry name" value="p450"/>
    <property type="match status" value="1"/>
</dbReference>
<dbReference type="Pfam" id="PF07810">
    <property type="entry name" value="TMC"/>
    <property type="match status" value="1"/>
</dbReference>
<evidence type="ECO:0000256" key="4">
    <source>
        <dbReference type="ARBA" id="ARBA00001867"/>
    </source>
</evidence>
<dbReference type="UniPathway" id="UPA00912"/>
<comment type="catalytic activity">
    <reaction evidence="33">
        <text>all-trans-retinol + reduced [NADPH--hemoprotein reductase] + O2 = all-trans-retinal + oxidized [NADPH--hemoprotein reductase] + 2 H2O + H(+)</text>
        <dbReference type="Rhea" id="RHEA:42092"/>
        <dbReference type="Rhea" id="RHEA-COMP:11964"/>
        <dbReference type="Rhea" id="RHEA-COMP:11965"/>
        <dbReference type="ChEBI" id="CHEBI:15377"/>
        <dbReference type="ChEBI" id="CHEBI:15378"/>
        <dbReference type="ChEBI" id="CHEBI:15379"/>
        <dbReference type="ChEBI" id="CHEBI:17336"/>
        <dbReference type="ChEBI" id="CHEBI:17898"/>
        <dbReference type="ChEBI" id="CHEBI:57618"/>
        <dbReference type="ChEBI" id="CHEBI:58210"/>
    </reaction>
    <physiologicalReaction direction="left-to-right" evidence="33">
        <dbReference type="Rhea" id="RHEA:42093"/>
    </physiologicalReaction>
</comment>
<evidence type="ECO:0000259" key="38">
    <source>
        <dbReference type="Pfam" id="PF07810"/>
    </source>
</evidence>
<dbReference type="InterPro" id="IPR017972">
    <property type="entry name" value="Cyt_P450_CS"/>
</dbReference>
<dbReference type="InterPro" id="IPR036396">
    <property type="entry name" value="Cyt_P450_sf"/>
</dbReference>
<comment type="cofactor">
    <cofactor evidence="5 35">
        <name>heme</name>
        <dbReference type="ChEBI" id="CHEBI:30413"/>
    </cofactor>
</comment>
<comment type="catalytic activity">
    <reaction evidence="26">
        <text>estrone + reduced [NADPH--hemoprotein reductase] + O2 = 2-hydroxyestrone + oxidized [NADPH--hemoprotein reductase] + H2O + H(+)</text>
        <dbReference type="Rhea" id="RHEA:47208"/>
        <dbReference type="Rhea" id="RHEA-COMP:11964"/>
        <dbReference type="Rhea" id="RHEA-COMP:11965"/>
        <dbReference type="ChEBI" id="CHEBI:1156"/>
        <dbReference type="ChEBI" id="CHEBI:15377"/>
        <dbReference type="ChEBI" id="CHEBI:15378"/>
        <dbReference type="ChEBI" id="CHEBI:15379"/>
        <dbReference type="ChEBI" id="CHEBI:17263"/>
        <dbReference type="ChEBI" id="CHEBI:57618"/>
        <dbReference type="ChEBI" id="CHEBI:58210"/>
    </reaction>
    <physiologicalReaction direction="left-to-right" evidence="26">
        <dbReference type="Rhea" id="RHEA:47209"/>
    </physiologicalReaction>
</comment>
<comment type="catalytic activity">
    <reaction evidence="34">
        <text>(5Z,8Z,11Z,14Z)-eicosatetraenoate + reduced [NADPH--hemoprotein reductase] + O2 = (14R,15S)-epoxy-(5Z,8Z,11Z)-eicosatrienoate + oxidized [NADPH--hemoprotein reductase] + H2O + H(+)</text>
        <dbReference type="Rhea" id="RHEA:49860"/>
        <dbReference type="Rhea" id="RHEA-COMP:11964"/>
        <dbReference type="Rhea" id="RHEA-COMP:11965"/>
        <dbReference type="ChEBI" id="CHEBI:15377"/>
        <dbReference type="ChEBI" id="CHEBI:15378"/>
        <dbReference type="ChEBI" id="CHEBI:15379"/>
        <dbReference type="ChEBI" id="CHEBI:32395"/>
        <dbReference type="ChEBI" id="CHEBI:57618"/>
        <dbReference type="ChEBI" id="CHEBI:58210"/>
        <dbReference type="ChEBI" id="CHEBI:131965"/>
    </reaction>
    <physiologicalReaction direction="left-to-right" evidence="34">
        <dbReference type="Rhea" id="RHEA:49861"/>
    </physiologicalReaction>
</comment>
<keyword evidence="40" id="KW-1185">Reference proteome</keyword>
<comment type="catalytic activity">
    <reaction evidence="25">
        <text>17beta-estradiol + reduced [NADPH--hemoprotein reductase] + O2 = 2-hydroxy-17beta-estradiol + oxidized [NADPH--hemoprotein reductase] + H2O + H(+)</text>
        <dbReference type="Rhea" id="RHEA:47212"/>
        <dbReference type="Rhea" id="RHEA-COMP:11964"/>
        <dbReference type="Rhea" id="RHEA-COMP:11965"/>
        <dbReference type="ChEBI" id="CHEBI:15377"/>
        <dbReference type="ChEBI" id="CHEBI:15378"/>
        <dbReference type="ChEBI" id="CHEBI:15379"/>
        <dbReference type="ChEBI" id="CHEBI:16469"/>
        <dbReference type="ChEBI" id="CHEBI:28744"/>
        <dbReference type="ChEBI" id="CHEBI:57618"/>
        <dbReference type="ChEBI" id="CHEBI:58210"/>
    </reaction>
    <physiologicalReaction direction="left-to-right" evidence="25">
        <dbReference type="Rhea" id="RHEA:47213"/>
    </physiologicalReaction>
</comment>
<evidence type="ECO:0000256" key="14">
    <source>
        <dbReference type="ARBA" id="ARBA00022692"/>
    </source>
</evidence>
<dbReference type="Gene3D" id="1.10.630.10">
    <property type="entry name" value="Cytochrome P450"/>
    <property type="match status" value="1"/>
</dbReference>
<dbReference type="InterPro" id="IPR002401">
    <property type="entry name" value="Cyt_P450_E_grp-I"/>
</dbReference>
<evidence type="ECO:0000256" key="31">
    <source>
        <dbReference type="ARBA" id="ARBA00049064"/>
    </source>
</evidence>
<evidence type="ECO:0000256" key="30">
    <source>
        <dbReference type="ARBA" id="ARBA00048519"/>
    </source>
</evidence>
<evidence type="ECO:0000256" key="32">
    <source>
        <dbReference type="ARBA" id="ARBA00049206"/>
    </source>
</evidence>
<dbReference type="PANTHER" id="PTHR23302">
    <property type="entry name" value="TRANSMEMBRANE CHANNEL-RELATED"/>
    <property type="match status" value="1"/>
</dbReference>
<evidence type="ECO:0000256" key="12">
    <source>
        <dbReference type="ARBA" id="ARBA00010617"/>
    </source>
</evidence>
<evidence type="ECO:0000256" key="3">
    <source>
        <dbReference type="ARBA" id="ARBA00001395"/>
    </source>
</evidence>
<gene>
    <name evidence="39" type="ORF">D623_10034425</name>
</gene>
<evidence type="ECO:0000256" key="26">
    <source>
        <dbReference type="ARBA" id="ARBA00047620"/>
    </source>
</evidence>
<dbReference type="GO" id="GO:0005506">
    <property type="term" value="F:iron ion binding"/>
    <property type="evidence" value="ECO:0007669"/>
    <property type="project" value="InterPro"/>
</dbReference>
<keyword evidence="14 36" id="KW-0812">Transmembrane</keyword>
<dbReference type="SUPFAM" id="SSF48264">
    <property type="entry name" value="Cytochrome P450"/>
    <property type="match status" value="1"/>
</dbReference>
<feature type="transmembrane region" description="Helical" evidence="36">
    <location>
        <begin position="490"/>
        <end position="510"/>
    </location>
</feature>
<comment type="catalytic activity">
    <reaction evidence="1">
        <text>(13S)-hydroperoxy-(9Z,11E)-octadecadienoate = 13-oxo-(9Z,11E)-octadecadienoate + H2O</text>
        <dbReference type="Rhea" id="RHEA:48716"/>
        <dbReference type="ChEBI" id="CHEBI:15377"/>
        <dbReference type="ChEBI" id="CHEBI:57466"/>
        <dbReference type="ChEBI" id="CHEBI:90781"/>
    </reaction>
    <physiologicalReaction direction="left-to-right" evidence="1">
        <dbReference type="Rhea" id="RHEA:48717"/>
    </physiologicalReaction>
</comment>
<dbReference type="FunFam" id="1.10.630.10:FF:000002">
    <property type="entry name" value="Cytochrome P450 1A1"/>
    <property type="match status" value="1"/>
</dbReference>
<comment type="catalytic activity">
    <reaction evidence="32">
        <text>(5Z,8Z,11Z,14Z)-eicosatetraenoate + reduced [NADPH--hemoprotein reductase] + O2 = 19-hydroxy-(5Z,8Z,11Z,14Z)-eicosatetraenoate + oxidized [NADPH--hemoprotein reductase] + H2O + H(+)</text>
        <dbReference type="Rhea" id="RHEA:39759"/>
        <dbReference type="Rhea" id="RHEA-COMP:11964"/>
        <dbReference type="Rhea" id="RHEA-COMP:11965"/>
        <dbReference type="ChEBI" id="CHEBI:15377"/>
        <dbReference type="ChEBI" id="CHEBI:15378"/>
        <dbReference type="ChEBI" id="CHEBI:15379"/>
        <dbReference type="ChEBI" id="CHEBI:32395"/>
        <dbReference type="ChEBI" id="CHEBI:57618"/>
        <dbReference type="ChEBI" id="CHEBI:58210"/>
        <dbReference type="ChEBI" id="CHEBI:76627"/>
    </reaction>
    <physiologicalReaction direction="left-to-right" evidence="32">
        <dbReference type="Rhea" id="RHEA:39760"/>
    </physiologicalReaction>
</comment>
<evidence type="ECO:0000313" key="40">
    <source>
        <dbReference type="Proteomes" id="UP000052978"/>
    </source>
</evidence>
<dbReference type="GO" id="GO:0005245">
    <property type="term" value="F:voltage-gated calcium channel activity"/>
    <property type="evidence" value="ECO:0007669"/>
    <property type="project" value="TreeGrafter"/>
</dbReference>
<feature type="transmembrane region" description="Helical" evidence="36">
    <location>
        <begin position="701"/>
        <end position="721"/>
    </location>
</feature>
<comment type="catalytic activity">
    <reaction evidence="28">
        <text>17beta-estradiol + reduced [NADPH--hemoprotein reductase] + O2 = 4-hydroxy-17beta-estradiol + oxidized [NADPH--hemoprotein reductase] + H2O + H(+)</text>
        <dbReference type="Rhea" id="RHEA:47280"/>
        <dbReference type="Rhea" id="RHEA-COMP:11964"/>
        <dbReference type="Rhea" id="RHEA-COMP:11965"/>
        <dbReference type="ChEBI" id="CHEBI:15377"/>
        <dbReference type="ChEBI" id="CHEBI:15378"/>
        <dbReference type="ChEBI" id="CHEBI:15379"/>
        <dbReference type="ChEBI" id="CHEBI:16469"/>
        <dbReference type="ChEBI" id="CHEBI:57618"/>
        <dbReference type="ChEBI" id="CHEBI:58210"/>
        <dbReference type="ChEBI" id="CHEBI:62845"/>
    </reaction>
    <physiologicalReaction direction="left-to-right" evidence="28">
        <dbReference type="Rhea" id="RHEA:47281"/>
    </physiologicalReaction>
</comment>
<evidence type="ECO:0000256" key="13">
    <source>
        <dbReference type="ARBA" id="ARBA00022617"/>
    </source>
</evidence>
<feature type="binding site" description="axial binding residue" evidence="35">
    <location>
        <position position="1208"/>
    </location>
    <ligand>
        <name>heme</name>
        <dbReference type="ChEBI" id="CHEBI:30413"/>
    </ligand>
    <ligandPart>
        <name>Fe</name>
        <dbReference type="ChEBI" id="CHEBI:18248"/>
    </ligandPart>
</feature>
<comment type="catalytic activity">
    <reaction evidence="4">
        <text>(5S)-hydroperoxy-(6E,8Z,11Z,14Z)-eicosatetraenoate = 5-oxo-(6E,8Z,11Z,14Z)-eicosatetraenoate + H2O</text>
        <dbReference type="Rhea" id="RHEA:48632"/>
        <dbReference type="ChEBI" id="CHEBI:15377"/>
        <dbReference type="ChEBI" id="CHEBI:57450"/>
        <dbReference type="ChEBI" id="CHEBI:65342"/>
    </reaction>
    <physiologicalReaction direction="left-to-right" evidence="4">
        <dbReference type="Rhea" id="RHEA:48633"/>
    </physiologicalReaction>
</comment>
<feature type="transmembrane region" description="Helical" evidence="36">
    <location>
        <begin position="323"/>
        <end position="341"/>
    </location>
</feature>
<dbReference type="GO" id="GO:0050910">
    <property type="term" value="P:detection of mechanical stimulus involved in sensory perception of sound"/>
    <property type="evidence" value="ECO:0007669"/>
    <property type="project" value="TreeGrafter"/>
</dbReference>
<comment type="pathway">
    <text evidence="10">Lipid metabolism.</text>
</comment>
<evidence type="ECO:0000256" key="8">
    <source>
        <dbReference type="ARBA" id="ARBA00004586"/>
    </source>
</evidence>
<keyword evidence="23 36" id="KW-0472">Membrane</keyword>
<feature type="region of interest" description="Disordered" evidence="37">
    <location>
        <begin position="17"/>
        <end position="134"/>
    </location>
</feature>
<dbReference type="GO" id="GO:0060005">
    <property type="term" value="P:vestibular reflex"/>
    <property type="evidence" value="ECO:0007669"/>
    <property type="project" value="TreeGrafter"/>
</dbReference>
<evidence type="ECO:0000256" key="21">
    <source>
        <dbReference type="ARBA" id="ARBA00023033"/>
    </source>
</evidence>
<dbReference type="GO" id="GO:0042572">
    <property type="term" value="P:retinol metabolic process"/>
    <property type="evidence" value="ECO:0007669"/>
    <property type="project" value="UniProtKB-UniPathway"/>
</dbReference>
<comment type="similarity">
    <text evidence="11 36">Belongs to the TMC family.</text>
</comment>
<feature type="transmembrane region" description="Helical" evidence="36">
    <location>
        <begin position="244"/>
        <end position="265"/>
    </location>
</feature>
<keyword evidence="16" id="KW-0256">Endoplasmic reticulum</keyword>
<evidence type="ECO:0000256" key="23">
    <source>
        <dbReference type="ARBA" id="ARBA00023136"/>
    </source>
</evidence>
<dbReference type="GO" id="GO:0020037">
    <property type="term" value="F:heme binding"/>
    <property type="evidence" value="ECO:0007669"/>
    <property type="project" value="InterPro"/>
</dbReference>
<comment type="catalytic activity">
    <reaction evidence="30">
        <text>(5Z,8Z,11Z,14Z,17Z)-eicosapentaenoate + reduced [NADPH--hemoprotein reductase] + O2 = (17R,18S)-epoxy-(5Z,8Z,11Z,14Z)-eicosatetraenoate + oxidized [NADPH--hemoprotein reductase] + H2O + H(+)</text>
        <dbReference type="Rhea" id="RHEA:39779"/>
        <dbReference type="Rhea" id="RHEA-COMP:11964"/>
        <dbReference type="Rhea" id="RHEA-COMP:11965"/>
        <dbReference type="ChEBI" id="CHEBI:15377"/>
        <dbReference type="ChEBI" id="CHEBI:15378"/>
        <dbReference type="ChEBI" id="CHEBI:15379"/>
        <dbReference type="ChEBI" id="CHEBI:57618"/>
        <dbReference type="ChEBI" id="CHEBI:58210"/>
        <dbReference type="ChEBI" id="CHEBI:58562"/>
        <dbReference type="ChEBI" id="CHEBI:76634"/>
    </reaction>
    <physiologicalReaction direction="left-to-right" evidence="30">
        <dbReference type="Rhea" id="RHEA:39780"/>
    </physiologicalReaction>
</comment>
<dbReference type="eggNOG" id="ENOG502QQGX">
    <property type="taxonomic scope" value="Eukaryota"/>
</dbReference>
<evidence type="ECO:0000256" key="5">
    <source>
        <dbReference type="ARBA" id="ARBA00001971"/>
    </source>
</evidence>
<accession>S7PLR1</accession>
<comment type="catalytic activity">
    <reaction evidence="2">
        <text>(15S)-hydroperoxy-(5Z,8Z,11Z,13E)-eicosatetraenoate = 15-oxo-(5Z,8Z,11Z,13E)-eicosatetraenoate + H2O</text>
        <dbReference type="Rhea" id="RHEA:48636"/>
        <dbReference type="ChEBI" id="CHEBI:15377"/>
        <dbReference type="ChEBI" id="CHEBI:57410"/>
        <dbReference type="ChEBI" id="CHEBI:57446"/>
    </reaction>
    <physiologicalReaction direction="left-to-right" evidence="2">
        <dbReference type="Rhea" id="RHEA:48637"/>
    </physiologicalReaction>
</comment>
<dbReference type="InterPro" id="IPR008066">
    <property type="entry name" value="Cyt_P450_E_grp-I_CYP1"/>
</dbReference>
<protein>
    <recommendedName>
        <fullName evidence="36">Transmembrane channel-like protein</fullName>
    </recommendedName>
</protein>
<evidence type="ECO:0000256" key="25">
    <source>
        <dbReference type="ARBA" id="ARBA00047357"/>
    </source>
</evidence>
<evidence type="ECO:0000256" key="7">
    <source>
        <dbReference type="ARBA" id="ARBA00004524"/>
    </source>
</evidence>
<dbReference type="GO" id="GO:0016712">
    <property type="term" value="F:oxidoreductase activity, acting on paired donors, with incorporation or reduction of molecular oxygen, reduced flavin or flavoprotein as one donor, and incorporation of one atom of oxygen"/>
    <property type="evidence" value="ECO:0007669"/>
    <property type="project" value="InterPro"/>
</dbReference>
<keyword evidence="18 36" id="KW-1133">Transmembrane helix</keyword>